<sequence>MPYAYKSVKDLDTHLATRSYVSGYQASTDDLTVFMALAGAPPAAAATPHAARWYAHISALVASTFPGTPEGVTGVSGAAAAPAAAAAAAPSKKDKKKGGEDGGKKGPPSAEEIAAMKAAKQAEIEKKLIKDVTKEGGKKGVEIEGAADMGGLEFFCTTMEKPDGELKFLKMSMEAMNEVPDPDGEERRGGSGHVGKMLFSAGTEAMSMVAYVPKDKQNRINATEWLKSVCGDAGVKGELQAGGDAGLATAIAKANPDAGMFTIKMKDAAMAHGFSYLRERGCFPEDTGDDDDDDGEYVYGDDDFPS</sequence>
<dbReference type="OrthoDB" id="249703at2759"/>
<accession>A0A830HFW7</accession>
<protein>
    <submittedName>
        <fullName evidence="2">Uncharacterized protein</fullName>
    </submittedName>
</protein>
<dbReference type="Gene3D" id="1.20.1050.130">
    <property type="match status" value="1"/>
</dbReference>
<keyword evidence="3" id="KW-1185">Reference proteome</keyword>
<gene>
    <name evidence="2" type="ORF">PPROV_000444800</name>
</gene>
<evidence type="ECO:0000313" key="3">
    <source>
        <dbReference type="Proteomes" id="UP000660262"/>
    </source>
</evidence>
<proteinExistence type="predicted"/>
<name>A0A830HFW7_9CHLO</name>
<evidence type="ECO:0000313" key="2">
    <source>
        <dbReference type="EMBL" id="GHP05698.1"/>
    </source>
</evidence>
<organism evidence="2 3">
    <name type="scientific">Pycnococcus provasolii</name>
    <dbReference type="NCBI Taxonomy" id="41880"/>
    <lineage>
        <taxon>Eukaryota</taxon>
        <taxon>Viridiplantae</taxon>
        <taxon>Chlorophyta</taxon>
        <taxon>Pseudoscourfieldiophyceae</taxon>
        <taxon>Pseudoscourfieldiales</taxon>
        <taxon>Pycnococcaceae</taxon>
        <taxon>Pycnococcus</taxon>
    </lineage>
</organism>
<dbReference type="InterPro" id="IPR036282">
    <property type="entry name" value="Glutathione-S-Trfase_C_sf"/>
</dbReference>
<comment type="caution">
    <text evidence="2">The sequence shown here is derived from an EMBL/GenBank/DDBJ whole genome shotgun (WGS) entry which is preliminary data.</text>
</comment>
<dbReference type="AlphaFoldDB" id="A0A830HFW7"/>
<feature type="compositionally biased region" description="Acidic residues" evidence="1">
    <location>
        <begin position="286"/>
        <end position="306"/>
    </location>
</feature>
<reference evidence="2" key="1">
    <citation type="submission" date="2020-10" db="EMBL/GenBank/DDBJ databases">
        <title>Unveiling of a novel bifunctional photoreceptor, Dualchrome1, isolated from a cosmopolitan green alga.</title>
        <authorList>
            <person name="Suzuki S."/>
            <person name="Kawachi M."/>
        </authorList>
    </citation>
    <scope>NUCLEOTIDE SEQUENCE</scope>
    <source>
        <strain evidence="2">NIES 2893</strain>
    </source>
</reference>
<evidence type="ECO:0000256" key="1">
    <source>
        <dbReference type="SAM" id="MobiDB-lite"/>
    </source>
</evidence>
<feature type="region of interest" description="Disordered" evidence="1">
    <location>
        <begin position="281"/>
        <end position="306"/>
    </location>
</feature>
<dbReference type="Proteomes" id="UP000660262">
    <property type="component" value="Unassembled WGS sequence"/>
</dbReference>
<dbReference type="SUPFAM" id="SSF47616">
    <property type="entry name" value="GST C-terminal domain-like"/>
    <property type="match status" value="1"/>
</dbReference>
<dbReference type="EMBL" id="BNJQ01000011">
    <property type="protein sequence ID" value="GHP05698.1"/>
    <property type="molecule type" value="Genomic_DNA"/>
</dbReference>
<feature type="region of interest" description="Disordered" evidence="1">
    <location>
        <begin position="85"/>
        <end position="109"/>
    </location>
</feature>